<evidence type="ECO:0000313" key="14">
    <source>
        <dbReference type="EMBL" id="GFH37469.1"/>
    </source>
</evidence>
<dbReference type="GO" id="GO:0005886">
    <property type="term" value="C:plasma membrane"/>
    <property type="evidence" value="ECO:0007669"/>
    <property type="project" value="UniProtKB-SubCell"/>
</dbReference>
<dbReference type="InterPro" id="IPR053877">
    <property type="entry name" value="RskA_N"/>
</dbReference>
<keyword evidence="3" id="KW-1003">Cell membrane</keyword>
<evidence type="ECO:0000256" key="1">
    <source>
        <dbReference type="ARBA" id="ARBA00004167"/>
    </source>
</evidence>
<evidence type="ECO:0000313" key="15">
    <source>
        <dbReference type="Proteomes" id="UP000484988"/>
    </source>
</evidence>
<keyword evidence="15" id="KW-1185">Reference proteome</keyword>
<proteinExistence type="predicted"/>
<dbReference type="GO" id="GO:0006417">
    <property type="term" value="P:regulation of translation"/>
    <property type="evidence" value="ECO:0007669"/>
    <property type="project" value="TreeGrafter"/>
</dbReference>
<evidence type="ECO:0000256" key="3">
    <source>
        <dbReference type="ARBA" id="ARBA00022475"/>
    </source>
</evidence>
<dbReference type="Gene3D" id="1.10.10.1320">
    <property type="entry name" value="Anti-sigma factor, zinc-finger domain"/>
    <property type="match status" value="1"/>
</dbReference>
<dbReference type="Pfam" id="PF22618">
    <property type="entry name" value="RskA_N"/>
    <property type="match status" value="1"/>
</dbReference>
<evidence type="ECO:0000256" key="6">
    <source>
        <dbReference type="ARBA" id="ARBA00023015"/>
    </source>
</evidence>
<dbReference type="GO" id="GO:0016989">
    <property type="term" value="F:sigma factor antagonist activity"/>
    <property type="evidence" value="ECO:0007669"/>
    <property type="project" value="TreeGrafter"/>
</dbReference>
<evidence type="ECO:0000256" key="2">
    <source>
        <dbReference type="ARBA" id="ARBA00004236"/>
    </source>
</evidence>
<dbReference type="AlphaFoldDB" id="A0A6A0AX13"/>
<evidence type="ECO:0000256" key="8">
    <source>
        <dbReference type="ARBA" id="ARBA00023163"/>
    </source>
</evidence>
<protein>
    <recommendedName>
        <fullName evidence="10">Regulator of SigK</fullName>
    </recommendedName>
    <alternativeName>
        <fullName evidence="9">Sigma-K anti-sigma factor RskA</fullName>
    </alternativeName>
</protein>
<evidence type="ECO:0000256" key="9">
    <source>
        <dbReference type="ARBA" id="ARBA00029829"/>
    </source>
</evidence>
<dbReference type="Proteomes" id="UP000484988">
    <property type="component" value="Unassembled WGS sequence"/>
</dbReference>
<evidence type="ECO:0000259" key="12">
    <source>
        <dbReference type="Pfam" id="PF10099"/>
    </source>
</evidence>
<keyword evidence="8" id="KW-0804">Transcription</keyword>
<reference evidence="14 15" key="1">
    <citation type="submission" date="2020-02" db="EMBL/GenBank/DDBJ databases">
        <title>Whole Genome Shotgun Sequence of Streptomyces sp. strain CWH03.</title>
        <authorList>
            <person name="Dohra H."/>
            <person name="Kodani S."/>
            <person name="Yamamura H."/>
        </authorList>
    </citation>
    <scope>NUCLEOTIDE SEQUENCE [LARGE SCALE GENOMIC DNA]</scope>
    <source>
        <strain evidence="14 15">CWH03</strain>
    </source>
</reference>
<dbReference type="PANTHER" id="PTHR37461">
    <property type="entry name" value="ANTI-SIGMA-K FACTOR RSKA"/>
    <property type="match status" value="1"/>
</dbReference>
<dbReference type="PANTHER" id="PTHR37461:SF1">
    <property type="entry name" value="ANTI-SIGMA-K FACTOR RSKA"/>
    <property type="match status" value="1"/>
</dbReference>
<comment type="caution">
    <text evidence="14">The sequence shown here is derived from an EMBL/GenBank/DDBJ whole genome shotgun (WGS) entry which is preliminary data.</text>
</comment>
<evidence type="ECO:0000256" key="4">
    <source>
        <dbReference type="ARBA" id="ARBA00022692"/>
    </source>
</evidence>
<sequence>MRVREGFHRELRKEPHEGLHSLTGAYALDALPPDEHGAVDAHLARCAPCRDEVAGFSATADRLAAAVRTPAPRGMRESVLHGIDSVRQIPPHVPATARPVTSIFSRIRRSGSLLVAASLVAGAALAGVAAWQYRQSTESQRQARQAARQLEDLTSVMSAPDARTVRGRTTNGASTAVVASRQLGRAVFVGTGLPRPAPGRTYQLWYDDQGTMHPAGLLEHDGAVAIEGDIGNATALGLTVEPDGGSSRPTTTPLMLLALPG</sequence>
<keyword evidence="5 11" id="KW-1133">Transmembrane helix</keyword>
<dbReference type="InterPro" id="IPR041916">
    <property type="entry name" value="Anti_sigma_zinc_sf"/>
</dbReference>
<feature type="transmembrane region" description="Helical" evidence="11">
    <location>
        <begin position="113"/>
        <end position="133"/>
    </location>
</feature>
<dbReference type="InterPro" id="IPR018764">
    <property type="entry name" value="RskA_C"/>
</dbReference>
<dbReference type="RefSeq" id="WP_173265228.1">
    <property type="nucleotide sequence ID" value="NZ_BLLG01000010.1"/>
</dbReference>
<comment type="subcellular location">
    <subcellularLocation>
        <location evidence="2">Cell membrane</location>
    </subcellularLocation>
    <subcellularLocation>
        <location evidence="1">Membrane</location>
        <topology evidence="1">Single-pass membrane protein</topology>
    </subcellularLocation>
</comment>
<dbReference type="EMBL" id="BLLG01000010">
    <property type="protein sequence ID" value="GFH37469.1"/>
    <property type="molecule type" value="Genomic_DNA"/>
</dbReference>
<accession>A0A6A0AX13</accession>
<organism evidence="14 15">
    <name type="scientific">Streptomyces pacificus</name>
    <dbReference type="NCBI Taxonomy" id="2705029"/>
    <lineage>
        <taxon>Bacteria</taxon>
        <taxon>Bacillati</taxon>
        <taxon>Actinomycetota</taxon>
        <taxon>Actinomycetes</taxon>
        <taxon>Kitasatosporales</taxon>
        <taxon>Streptomycetaceae</taxon>
        <taxon>Streptomyces</taxon>
    </lineage>
</organism>
<gene>
    <name evidence="14" type="ORF">SCWH03_37070</name>
</gene>
<dbReference type="Pfam" id="PF10099">
    <property type="entry name" value="RskA_C"/>
    <property type="match status" value="1"/>
</dbReference>
<name>A0A6A0AX13_9ACTN</name>
<feature type="domain" description="Anti-sigma K factor RskA C-terminal" evidence="12">
    <location>
        <begin position="119"/>
        <end position="253"/>
    </location>
</feature>
<feature type="domain" description="Anti-sigma-K factor RskA N-terminal" evidence="13">
    <location>
        <begin position="19"/>
        <end position="50"/>
    </location>
</feature>
<evidence type="ECO:0000256" key="10">
    <source>
        <dbReference type="ARBA" id="ARBA00030803"/>
    </source>
</evidence>
<keyword evidence="6" id="KW-0805">Transcription regulation</keyword>
<evidence type="ECO:0000256" key="11">
    <source>
        <dbReference type="SAM" id="Phobius"/>
    </source>
</evidence>
<keyword evidence="4 11" id="KW-0812">Transmembrane</keyword>
<keyword evidence="7 11" id="KW-0472">Membrane</keyword>
<dbReference type="InterPro" id="IPR051474">
    <property type="entry name" value="Anti-sigma-K/W_factor"/>
</dbReference>
<evidence type="ECO:0000256" key="7">
    <source>
        <dbReference type="ARBA" id="ARBA00023136"/>
    </source>
</evidence>
<evidence type="ECO:0000256" key="5">
    <source>
        <dbReference type="ARBA" id="ARBA00022989"/>
    </source>
</evidence>
<evidence type="ECO:0000259" key="13">
    <source>
        <dbReference type="Pfam" id="PF22618"/>
    </source>
</evidence>